<organism evidence="5 6">
    <name type="scientific">Gordonia desulfuricans</name>
    <dbReference type="NCBI Taxonomy" id="89051"/>
    <lineage>
        <taxon>Bacteria</taxon>
        <taxon>Bacillati</taxon>
        <taxon>Actinomycetota</taxon>
        <taxon>Actinomycetes</taxon>
        <taxon>Mycobacteriales</taxon>
        <taxon>Gordoniaceae</taxon>
        <taxon>Gordonia</taxon>
    </lineage>
</organism>
<comment type="caution">
    <text evidence="5">The sequence shown here is derived from an EMBL/GenBank/DDBJ whole genome shotgun (WGS) entry which is preliminary data.</text>
</comment>
<evidence type="ECO:0000313" key="6">
    <source>
        <dbReference type="Proteomes" id="UP000466307"/>
    </source>
</evidence>
<feature type="compositionally biased region" description="Polar residues" evidence="3">
    <location>
        <begin position="193"/>
        <end position="205"/>
    </location>
</feature>
<evidence type="ECO:0000313" key="5">
    <source>
        <dbReference type="EMBL" id="NDK88495.1"/>
    </source>
</evidence>
<reference evidence="5 6" key="1">
    <citation type="submission" date="2020-01" db="EMBL/GenBank/DDBJ databases">
        <title>Investigation of new actinobacteria for the biodesulphurisation of diesel fuel.</title>
        <authorList>
            <person name="Athi Narayanan S.M."/>
        </authorList>
    </citation>
    <scope>NUCLEOTIDE SEQUENCE [LARGE SCALE GENOMIC DNA]</scope>
    <source>
        <strain evidence="5 6">213E</strain>
    </source>
</reference>
<dbReference type="RefSeq" id="WP_020789724.1">
    <property type="nucleotide sequence ID" value="NZ_JAADZU010000005.1"/>
</dbReference>
<keyword evidence="2 4" id="KW-0472">Membrane</keyword>
<evidence type="ECO:0000256" key="1">
    <source>
        <dbReference type="ARBA" id="ARBA00004370"/>
    </source>
</evidence>
<comment type="subcellular location">
    <subcellularLocation>
        <location evidence="1">Membrane</location>
    </subcellularLocation>
</comment>
<accession>A0A7K3LJR2</accession>
<dbReference type="EMBL" id="JAADZU010000005">
    <property type="protein sequence ID" value="NDK88495.1"/>
    <property type="molecule type" value="Genomic_DNA"/>
</dbReference>
<sequence length="212" mass="21797">MANKQDSSTAGKQTDRSASIRTIGGVVAIVAVLAAAVCVAIFGYRAYDVYTSQGPTQSARDEATGAAEQAMLNVTTIDPKDMAGFDKRLESSFAGDALTQVRQQIVGSLEPTLKQAGDQVGSTSSRIVRSAPTEVNADENSAQVLVYLAVTGKTPGQAAETPNTMGFLVGMSKIDGTWKAVKVTPLDGIAVQPTESAQNGSTPSSEAPAGGN</sequence>
<evidence type="ECO:0008006" key="7">
    <source>
        <dbReference type="Google" id="ProtNLM"/>
    </source>
</evidence>
<dbReference type="GO" id="GO:0016020">
    <property type="term" value="C:membrane"/>
    <property type="evidence" value="ECO:0007669"/>
    <property type="project" value="UniProtKB-SubCell"/>
</dbReference>
<protein>
    <recommendedName>
        <fullName evidence="7">Mce-associated membrane protein</fullName>
    </recommendedName>
</protein>
<dbReference type="Proteomes" id="UP000466307">
    <property type="component" value="Unassembled WGS sequence"/>
</dbReference>
<feature type="transmembrane region" description="Helical" evidence="4">
    <location>
        <begin position="20"/>
        <end position="44"/>
    </location>
</feature>
<name>A0A7K3LJR2_9ACTN</name>
<dbReference type="PANTHER" id="PTHR37042">
    <property type="entry name" value="OUTER MEMBRANE PROTEIN RV1973"/>
    <property type="match status" value="1"/>
</dbReference>
<keyword evidence="4" id="KW-1133">Transmembrane helix</keyword>
<proteinExistence type="predicted"/>
<gene>
    <name evidence="5" type="ORF">GYA93_02700</name>
</gene>
<keyword evidence="4" id="KW-0812">Transmembrane</keyword>
<feature type="region of interest" description="Disordered" evidence="3">
    <location>
        <begin position="192"/>
        <end position="212"/>
    </location>
</feature>
<evidence type="ECO:0000256" key="3">
    <source>
        <dbReference type="SAM" id="MobiDB-lite"/>
    </source>
</evidence>
<dbReference type="AlphaFoldDB" id="A0A7K3LJR2"/>
<evidence type="ECO:0000256" key="4">
    <source>
        <dbReference type="SAM" id="Phobius"/>
    </source>
</evidence>
<dbReference type="PANTHER" id="PTHR37042:SF4">
    <property type="entry name" value="OUTER MEMBRANE PROTEIN RV1973"/>
    <property type="match status" value="1"/>
</dbReference>
<evidence type="ECO:0000256" key="2">
    <source>
        <dbReference type="ARBA" id="ARBA00023136"/>
    </source>
</evidence>
<keyword evidence="6" id="KW-1185">Reference proteome</keyword>